<keyword evidence="2" id="KW-1185">Reference proteome</keyword>
<dbReference type="InterPro" id="IPR022025">
    <property type="entry name" value="Amidoligase_2"/>
</dbReference>
<proteinExistence type="predicted"/>
<sequence>MATLIQNGVQIAFGIELELLLQAKDKRLSDLKRLGYVDNDKEHRSELGRGMNQQAIEKYIQQRLDAVQLPSQQRRNKMAQKDYSLWGIEKDESITKKKIGCYGVELVSPVLFHGWPNTLEQVIDIIKDAFTIVEDASTGTHVHIAPLGRPWSDAEFKQLSKGIVAWSTLLEPLMPRPSRNCYARWNHEQWPDRKQQENIIMSIDRLSRDEIKHKISLDRRYAWNLYPTDTIEFRRPYQTLSHKEALHWVVLTLSLVSFFLRNGELQVPQQNDIKAAREKIRKESNKLGLALHLNFSFCK</sequence>
<protein>
    <recommendedName>
        <fullName evidence="3">Amidoligase enzyme</fullName>
    </recommendedName>
</protein>
<dbReference type="PANTHER" id="PTHR36847">
    <property type="entry name" value="AMIDOLIGASE ENZYME"/>
    <property type="match status" value="1"/>
</dbReference>
<dbReference type="Pfam" id="PF12224">
    <property type="entry name" value="Amidoligase_2"/>
    <property type="match status" value="1"/>
</dbReference>
<evidence type="ECO:0008006" key="3">
    <source>
        <dbReference type="Google" id="ProtNLM"/>
    </source>
</evidence>
<evidence type="ECO:0000313" key="2">
    <source>
        <dbReference type="Proteomes" id="UP000800094"/>
    </source>
</evidence>
<dbReference type="EMBL" id="ML987202">
    <property type="protein sequence ID" value="KAF2244679.1"/>
    <property type="molecule type" value="Genomic_DNA"/>
</dbReference>
<gene>
    <name evidence="1" type="ORF">BU26DRAFT_508682</name>
</gene>
<dbReference type="Proteomes" id="UP000800094">
    <property type="component" value="Unassembled WGS sequence"/>
</dbReference>
<dbReference type="GeneID" id="54580434"/>
<dbReference type="RefSeq" id="XP_033679683.1">
    <property type="nucleotide sequence ID" value="XM_033827104.1"/>
</dbReference>
<dbReference type="OrthoDB" id="3790742at2759"/>
<evidence type="ECO:0000313" key="1">
    <source>
        <dbReference type="EMBL" id="KAF2244679.1"/>
    </source>
</evidence>
<reference evidence="1" key="1">
    <citation type="journal article" date="2020" name="Stud. Mycol.">
        <title>101 Dothideomycetes genomes: a test case for predicting lifestyles and emergence of pathogens.</title>
        <authorList>
            <person name="Haridas S."/>
            <person name="Albert R."/>
            <person name="Binder M."/>
            <person name="Bloem J."/>
            <person name="Labutti K."/>
            <person name="Salamov A."/>
            <person name="Andreopoulos B."/>
            <person name="Baker S."/>
            <person name="Barry K."/>
            <person name="Bills G."/>
            <person name="Bluhm B."/>
            <person name="Cannon C."/>
            <person name="Castanera R."/>
            <person name="Culley D."/>
            <person name="Daum C."/>
            <person name="Ezra D."/>
            <person name="Gonzalez J."/>
            <person name="Henrissat B."/>
            <person name="Kuo A."/>
            <person name="Liang C."/>
            <person name="Lipzen A."/>
            <person name="Lutzoni F."/>
            <person name="Magnuson J."/>
            <person name="Mondo S."/>
            <person name="Nolan M."/>
            <person name="Ohm R."/>
            <person name="Pangilinan J."/>
            <person name="Park H.-J."/>
            <person name="Ramirez L."/>
            <person name="Alfaro M."/>
            <person name="Sun H."/>
            <person name="Tritt A."/>
            <person name="Yoshinaga Y."/>
            <person name="Zwiers L.-H."/>
            <person name="Turgeon B."/>
            <person name="Goodwin S."/>
            <person name="Spatafora J."/>
            <person name="Crous P."/>
            <person name="Grigoriev I."/>
        </authorList>
    </citation>
    <scope>NUCLEOTIDE SEQUENCE</scope>
    <source>
        <strain evidence="1">CBS 122368</strain>
    </source>
</reference>
<accession>A0A6A6I3D4</accession>
<dbReference type="AlphaFoldDB" id="A0A6A6I3D4"/>
<name>A0A6A6I3D4_9PLEO</name>
<organism evidence="1 2">
    <name type="scientific">Trematosphaeria pertusa</name>
    <dbReference type="NCBI Taxonomy" id="390896"/>
    <lineage>
        <taxon>Eukaryota</taxon>
        <taxon>Fungi</taxon>
        <taxon>Dikarya</taxon>
        <taxon>Ascomycota</taxon>
        <taxon>Pezizomycotina</taxon>
        <taxon>Dothideomycetes</taxon>
        <taxon>Pleosporomycetidae</taxon>
        <taxon>Pleosporales</taxon>
        <taxon>Massarineae</taxon>
        <taxon>Trematosphaeriaceae</taxon>
        <taxon>Trematosphaeria</taxon>
    </lineage>
</organism>
<dbReference type="PANTHER" id="PTHR36847:SF1">
    <property type="entry name" value="AMIDOLIGASE ENZYME"/>
    <property type="match status" value="1"/>
</dbReference>